<gene>
    <name evidence="10" type="primary">pulA</name>
    <name evidence="10" type="ORF">P8935_16420</name>
</gene>
<dbReference type="SUPFAM" id="SSF81296">
    <property type="entry name" value="E set domains"/>
    <property type="match status" value="2"/>
</dbReference>
<dbReference type="SUPFAM" id="SSF51011">
    <property type="entry name" value="Glycosyl hydrolase domain"/>
    <property type="match status" value="1"/>
</dbReference>
<dbReference type="PANTHER" id="PTHR43002">
    <property type="entry name" value="GLYCOGEN DEBRANCHING ENZYME"/>
    <property type="match status" value="1"/>
</dbReference>
<keyword evidence="2" id="KW-0732">Signal</keyword>
<dbReference type="GO" id="GO:0051060">
    <property type="term" value="F:pullulanase activity"/>
    <property type="evidence" value="ECO:0007669"/>
    <property type="project" value="UniProtKB-EC"/>
</dbReference>
<dbReference type="SUPFAM" id="SSF49452">
    <property type="entry name" value="Starch-binding domain-like"/>
    <property type="match status" value="3"/>
</dbReference>
<dbReference type="CDD" id="cd02860">
    <property type="entry name" value="E_set_Pullulanase"/>
    <property type="match status" value="1"/>
</dbReference>
<dbReference type="CDD" id="cd11341">
    <property type="entry name" value="AmyAc_Pullulanase_LD-like"/>
    <property type="match status" value="1"/>
</dbReference>
<keyword evidence="3" id="KW-0378">Hydrolase</keyword>
<dbReference type="GO" id="GO:0005975">
    <property type="term" value="P:carbohydrate metabolic process"/>
    <property type="evidence" value="ECO:0007669"/>
    <property type="project" value="InterPro"/>
</dbReference>
<evidence type="ECO:0000256" key="6">
    <source>
        <dbReference type="ARBA" id="ARBA00024062"/>
    </source>
</evidence>
<evidence type="ECO:0000256" key="1">
    <source>
        <dbReference type="ARBA" id="ARBA00008061"/>
    </source>
</evidence>
<evidence type="ECO:0000259" key="9">
    <source>
        <dbReference type="SMART" id="SM00642"/>
    </source>
</evidence>
<organism evidence="10">
    <name type="scientific">Telmatobacter sp. DSM 110680</name>
    <dbReference type="NCBI Taxonomy" id="3036704"/>
    <lineage>
        <taxon>Bacteria</taxon>
        <taxon>Pseudomonadati</taxon>
        <taxon>Acidobacteriota</taxon>
        <taxon>Terriglobia</taxon>
        <taxon>Terriglobales</taxon>
        <taxon>Acidobacteriaceae</taxon>
        <taxon>Telmatobacter</taxon>
    </lineage>
</organism>
<evidence type="ECO:0000256" key="2">
    <source>
        <dbReference type="ARBA" id="ARBA00022729"/>
    </source>
</evidence>
<dbReference type="Gene3D" id="2.60.40.1130">
    <property type="entry name" value="Rab geranylgeranyltransferase alpha-subunit, insert domain"/>
    <property type="match status" value="1"/>
</dbReference>
<dbReference type="Pfam" id="PF11852">
    <property type="entry name" value="Pullul_strch_C"/>
    <property type="match status" value="1"/>
</dbReference>
<accession>A0AAU7DFM7</accession>
<evidence type="ECO:0000256" key="3">
    <source>
        <dbReference type="ARBA" id="ARBA00022801"/>
    </source>
</evidence>
<dbReference type="InterPro" id="IPR011839">
    <property type="entry name" value="Pullul_strch"/>
</dbReference>
<dbReference type="AlphaFoldDB" id="A0AAU7DFM7"/>
<evidence type="ECO:0000256" key="4">
    <source>
        <dbReference type="ARBA" id="ARBA00023295"/>
    </source>
</evidence>
<dbReference type="InterPro" id="IPR014756">
    <property type="entry name" value="Ig_E-set"/>
</dbReference>
<proteinExistence type="inferred from homology"/>
<evidence type="ECO:0000313" key="10">
    <source>
        <dbReference type="EMBL" id="XBH16149.1"/>
    </source>
</evidence>
<dbReference type="Gene3D" id="2.60.40.10">
    <property type="entry name" value="Immunoglobulins"/>
    <property type="match status" value="1"/>
</dbReference>
<dbReference type="CDD" id="cd10315">
    <property type="entry name" value="CBM41_pullulanase"/>
    <property type="match status" value="3"/>
</dbReference>
<reference evidence="10" key="1">
    <citation type="submission" date="2023-03" db="EMBL/GenBank/DDBJ databases">
        <title>Edaphobacter sp.</title>
        <authorList>
            <person name="Huber K.J."/>
            <person name="Papendorf J."/>
            <person name="Pilke C."/>
            <person name="Bunk B."/>
            <person name="Sproeer C."/>
            <person name="Pester M."/>
        </authorList>
    </citation>
    <scope>NUCLEOTIDE SEQUENCE</scope>
    <source>
        <strain evidence="10">DSM 110680</strain>
    </source>
</reference>
<dbReference type="InterPro" id="IPR013783">
    <property type="entry name" value="Ig-like_fold"/>
</dbReference>
<evidence type="ECO:0000256" key="5">
    <source>
        <dbReference type="ARBA" id="ARBA00023965"/>
    </source>
</evidence>
<dbReference type="InterPro" id="IPR006047">
    <property type="entry name" value="GH13_cat_dom"/>
</dbReference>
<dbReference type="Pfam" id="PF17967">
    <property type="entry name" value="Pullulanase_N2"/>
    <property type="match status" value="1"/>
</dbReference>
<dbReference type="EC" id="3.2.1.41" evidence="6"/>
<dbReference type="Pfam" id="PF02922">
    <property type="entry name" value="CBM_48"/>
    <property type="match status" value="1"/>
</dbReference>
<dbReference type="RefSeq" id="WP_348261376.1">
    <property type="nucleotide sequence ID" value="NZ_CP121196.1"/>
</dbReference>
<evidence type="ECO:0000256" key="7">
    <source>
        <dbReference type="ARBA" id="ARBA00029618"/>
    </source>
</evidence>
<keyword evidence="4" id="KW-0326">Glycosidase</keyword>
<dbReference type="InterPro" id="IPR013780">
    <property type="entry name" value="Glyco_hydro_b"/>
</dbReference>
<dbReference type="SMART" id="SM00642">
    <property type="entry name" value="Aamy"/>
    <property type="match status" value="1"/>
</dbReference>
<dbReference type="Pfam" id="PF03714">
    <property type="entry name" value="PUD"/>
    <property type="match status" value="3"/>
</dbReference>
<sequence>MKFRPPVAKRLSIVAFALLLLGLLPSIAAQIPAGHIRVHYHRPDGNYSGWTIYAFDNTTENTGNYSGGPVQVAGSDSFGAFFDVGVTTGAQEVGIIIHNPTASGGDQKDTPNNLFVDPATQGVEYWAYSGIAKLYTSAPNLANPTALLPGYVRVHYHRTDGNYGGWTMYAFYDTTEYGGDYNSGLVPVTNYDAYGAYFDVAVPVSAQNVGLIIHSIYTGAKDTGPNEFVDPATEGFEYWAFTGIGKLYKSAVNLTTPNALLPGYARIHYYRPDGNYSNWTCYAFNDTAEYTGDYNDGLTGVTAFDSYGAYFDISLKPNPQNLGFIIHNISTGAKDPGPNMYLDVATNTEAWAISGNAMVFTTTPTATQILNSLLNIEQAYWIDRQRVALPAQFATSGATYALNSSLNGGLSVTTTGITGGITIPLTAGGSLTADEFARYPQLGSYTVLQLPPDTPLSTLQTALQGQLALSVVGQSGMLQYATGLQFAGVLDDLYYYPGKLGVVFHAGNEQTWSDWPDLENYAVKLKLWAPTAQSVSLLIFDHATDTTPSATVPMIYHNGVWAAGGDINWQGKYYLYSVKVWVSADGAVDTNITSDPYSIDLALNGTKSRITNLESDQTKPNGWDDSNSPRLNSLSDLSLYELHVRDFSVNDLTVPASHRGMYDAFNDQNSNGMKHLRSLAQSGLKAVHILPSFHFASVNEDKTTWIIPSGLAQYPPDGTQQQAAVTASQTNPAYNWGYDPVHFMAPEGSYAINPDNRVSEYRTMVEGLHKAGLRVVEDVVFNHTNAAGESPNSNLDEVVPNYYHRLDANGSLETGSCCADTAAEHKMMEKLMIDTLVLNAKEYKIDGFRFDIMSFEFTYNMQNIQNALQALTPEKDGVDGSKIYLYGEGFNFGDTANNQIGPNASQINLYGYGIGTFNDRIRDGIRGGSPFTDERVQGFATGEFTDPSTFTSGSQSADQQKSQLLQYSDWIDVGLTGNLRDYTFVGSSGGTVTGAEVNYNGQPTGYTKSPIEAVNYASVHDNQDLFDAVQLKSSFTNSIATRARRQVMGMALVTLGQGIPFYQGGDDMLRSKDMDQNSYNSGDWFNKIDWTGQTANWGIGLPIASQNQGQWPLMTPLLSNPAYTPQPANIAYTEAAIQDLLKIRYSSGLFHMATEGEIQQNLTFLNTGPSQIPGLIVMKLDANGGNYGMYKHVLVVFNATTSQVNFTSSTLQGLTLHLHMVQKQSNDPSTRQSSFNLKTGTATVPALTTAVFVAEAN</sequence>
<dbReference type="InterPro" id="IPR017853">
    <property type="entry name" value="GH"/>
</dbReference>
<evidence type="ECO:0000256" key="8">
    <source>
        <dbReference type="ARBA" id="ARBA00031076"/>
    </source>
</evidence>
<comment type="catalytic activity">
    <reaction evidence="5">
        <text>Hydrolysis of (1-&gt;6)-alpha-D-glucosidic linkages in pullulan, amylopectin and glycogen, and in the alpha- and beta-limit dextrins of amylopectin and glycogen.</text>
        <dbReference type="EC" id="3.2.1.41"/>
    </reaction>
</comment>
<name>A0AAU7DFM7_9BACT</name>
<dbReference type="InterPro" id="IPR005323">
    <property type="entry name" value="CBM41_pullulanase"/>
</dbReference>
<dbReference type="InterPro" id="IPR024561">
    <property type="entry name" value="Pullul_strch_C"/>
</dbReference>
<protein>
    <recommendedName>
        <fullName evidence="6">pullulanase</fullName>
        <ecNumber evidence="6">3.2.1.41</ecNumber>
    </recommendedName>
    <alternativeName>
        <fullName evidence="7">Alpha-dextrin endo-1,6-alpha-glucosidase</fullName>
    </alternativeName>
    <alternativeName>
        <fullName evidence="8">Pullulan 6-glucanohydrolase</fullName>
    </alternativeName>
</protein>
<dbReference type="Gene3D" id="2.60.40.1180">
    <property type="entry name" value="Golgi alpha-mannosidase II"/>
    <property type="match status" value="1"/>
</dbReference>
<dbReference type="InterPro" id="IPR013784">
    <property type="entry name" value="Carb-bd-like_fold"/>
</dbReference>
<dbReference type="EMBL" id="CP121196">
    <property type="protein sequence ID" value="XBH16149.1"/>
    <property type="molecule type" value="Genomic_DNA"/>
</dbReference>
<comment type="similarity">
    <text evidence="1">Belongs to the glycosyl hydrolase 13 family.</text>
</comment>
<dbReference type="Gene3D" id="3.20.20.80">
    <property type="entry name" value="Glycosidases"/>
    <property type="match status" value="1"/>
</dbReference>
<dbReference type="Gene3D" id="2.60.40.1110">
    <property type="match status" value="3"/>
</dbReference>
<feature type="domain" description="Glycosyl hydrolase family 13 catalytic" evidence="9">
    <location>
        <begin position="659"/>
        <end position="1094"/>
    </location>
</feature>
<dbReference type="InterPro" id="IPR004193">
    <property type="entry name" value="Glyco_hydro_13_N"/>
</dbReference>
<dbReference type="GO" id="GO:0030246">
    <property type="term" value="F:carbohydrate binding"/>
    <property type="evidence" value="ECO:0007669"/>
    <property type="project" value="InterPro"/>
</dbReference>
<dbReference type="NCBIfam" id="TIGR02103">
    <property type="entry name" value="pullul_strch"/>
    <property type="match status" value="1"/>
</dbReference>
<dbReference type="SUPFAM" id="SSF51445">
    <property type="entry name" value="(Trans)glycosidases"/>
    <property type="match status" value="1"/>
</dbReference>
<dbReference type="InterPro" id="IPR040671">
    <property type="entry name" value="Pullulanase_N2"/>
</dbReference>